<reference evidence="1" key="1">
    <citation type="journal article" date="2023" name="Access Microbiol">
        <title>De-novo genome assembly for Akanthomyces muscarius, a biocontrol agent of insect agricultural pests.</title>
        <authorList>
            <person name="Erdos Z."/>
            <person name="Studholme D.J."/>
            <person name="Raymond B."/>
            <person name="Sharma M."/>
        </authorList>
    </citation>
    <scope>NUCLEOTIDE SEQUENCE</scope>
    <source>
        <strain evidence="1">Ve6</strain>
    </source>
</reference>
<organism evidence="1 2">
    <name type="scientific">Akanthomyces muscarius</name>
    <name type="common">Entomopathogenic fungus</name>
    <name type="synonym">Lecanicillium muscarium</name>
    <dbReference type="NCBI Taxonomy" id="2231603"/>
    <lineage>
        <taxon>Eukaryota</taxon>
        <taxon>Fungi</taxon>
        <taxon>Dikarya</taxon>
        <taxon>Ascomycota</taxon>
        <taxon>Pezizomycotina</taxon>
        <taxon>Sordariomycetes</taxon>
        <taxon>Hypocreomycetidae</taxon>
        <taxon>Hypocreales</taxon>
        <taxon>Cordycipitaceae</taxon>
        <taxon>Akanthomyces</taxon>
    </lineage>
</organism>
<comment type="caution">
    <text evidence="1">The sequence shown here is derived from an EMBL/GenBank/DDBJ whole genome shotgun (WGS) entry which is preliminary data.</text>
</comment>
<dbReference type="GeneID" id="80892832"/>
<keyword evidence="2" id="KW-1185">Reference proteome</keyword>
<proteinExistence type="predicted"/>
<protein>
    <submittedName>
        <fullName evidence="1">Uncharacterized protein</fullName>
    </submittedName>
</protein>
<accession>A0A9W8QMB5</accession>
<sequence>MPLTPEAIIALVGALLAVPPVSVTLWRCHTSSRRAEAIRCALSDTEMQLTPFRSQPSSTSPSTRALCAATPVLVLPNQNPSREVHERHEFRYMAFYHGFASCHSTPTTNPHQADHE</sequence>
<evidence type="ECO:0000313" key="2">
    <source>
        <dbReference type="Proteomes" id="UP001144673"/>
    </source>
</evidence>
<dbReference type="AlphaFoldDB" id="A0A9W8QMB5"/>
<dbReference type="KEGG" id="amus:LMH87_005673"/>
<evidence type="ECO:0000313" key="1">
    <source>
        <dbReference type="EMBL" id="KAJ4163980.1"/>
    </source>
</evidence>
<dbReference type="Proteomes" id="UP001144673">
    <property type="component" value="Chromosome 1"/>
</dbReference>
<dbReference type="RefSeq" id="XP_056058895.1">
    <property type="nucleotide sequence ID" value="XM_056203435.1"/>
</dbReference>
<gene>
    <name evidence="1" type="ORF">LMH87_005673</name>
</gene>
<dbReference type="EMBL" id="JAJHUN010000001">
    <property type="protein sequence ID" value="KAJ4163980.1"/>
    <property type="molecule type" value="Genomic_DNA"/>
</dbReference>
<name>A0A9W8QMB5_AKAMU</name>